<keyword evidence="3" id="KW-1185">Reference proteome</keyword>
<protein>
    <recommendedName>
        <fullName evidence="1">Stability determinant domain-containing protein</fullName>
    </recommendedName>
</protein>
<comment type="caution">
    <text evidence="2">The sequence shown here is derived from an EMBL/GenBank/DDBJ whole genome shotgun (WGS) entry which is preliminary data.</text>
</comment>
<feature type="domain" description="Stability determinant" evidence="1">
    <location>
        <begin position="103"/>
        <end position="129"/>
    </location>
</feature>
<dbReference type="RefSeq" id="WP_065506769.1">
    <property type="nucleotide sequence ID" value="NZ_QYYG01000008.1"/>
</dbReference>
<evidence type="ECO:0000259" key="1">
    <source>
        <dbReference type="Pfam" id="PF21217"/>
    </source>
</evidence>
<sequence>MMADTIEHATLCRLAAAGEINGAQVIGQPGGWALKVSFGHAEYPLAAQRSKQIRVFKRLETLVTYLQDIGIVRFEVNAKNYDPHSTDATLRPDRSLALKRAHQAAAYEEWLREQVQASMDDSRPALSHNDAQALFAQKKAALRK</sequence>
<dbReference type="EMBL" id="QYYG01000008">
    <property type="protein sequence ID" value="RJF53891.1"/>
    <property type="molecule type" value="Genomic_DNA"/>
</dbReference>
<dbReference type="Proteomes" id="UP000284338">
    <property type="component" value="Unassembled WGS sequence"/>
</dbReference>
<reference evidence="2 3" key="1">
    <citation type="submission" date="2018-09" db="EMBL/GenBank/DDBJ databases">
        <title>Draft genome of a novel serratia sp. strain with antifungal activity.</title>
        <authorList>
            <person name="Dichmann S.I."/>
            <person name="Park B.P."/>
            <person name="Pathiraja D."/>
            <person name="Choi I.-G."/>
            <person name="Stougaard P."/>
            <person name="Hennessy R.C."/>
        </authorList>
    </citation>
    <scope>NUCLEOTIDE SEQUENCE [LARGE SCALE GENOMIC DNA]</scope>
    <source>
        <strain evidence="2 3">S40</strain>
    </source>
</reference>
<gene>
    <name evidence="2" type="ORF">D4100_21045</name>
</gene>
<proteinExistence type="predicted"/>
<evidence type="ECO:0000313" key="3">
    <source>
        <dbReference type="Proteomes" id="UP000284338"/>
    </source>
</evidence>
<dbReference type="InterPro" id="IPR048851">
    <property type="entry name" value="PaaA2_dom"/>
</dbReference>
<organism evidence="2 3">
    <name type="scientific">Serratia inhibens</name>
    <dbReference type="NCBI Taxonomy" id="2338073"/>
    <lineage>
        <taxon>Bacteria</taxon>
        <taxon>Pseudomonadati</taxon>
        <taxon>Pseudomonadota</taxon>
        <taxon>Gammaproteobacteria</taxon>
        <taxon>Enterobacterales</taxon>
        <taxon>Yersiniaceae</taxon>
        <taxon>Serratia</taxon>
    </lineage>
</organism>
<evidence type="ECO:0000313" key="2">
    <source>
        <dbReference type="EMBL" id="RJF53891.1"/>
    </source>
</evidence>
<dbReference type="Gene3D" id="6.20.450.20">
    <property type="match status" value="1"/>
</dbReference>
<name>A0AA92X1Q0_9GAMM</name>
<dbReference type="Pfam" id="PF21217">
    <property type="entry name" value="PaaA2"/>
    <property type="match status" value="1"/>
</dbReference>
<accession>A0AA92X1Q0</accession>
<dbReference type="AlphaFoldDB" id="A0AA92X1Q0"/>